<dbReference type="Gene3D" id="3.30.360.10">
    <property type="entry name" value="Dihydrodipicolinate Reductase, domain 2"/>
    <property type="match status" value="1"/>
</dbReference>
<dbReference type="Pfam" id="PF01118">
    <property type="entry name" value="Semialdhyde_dh"/>
    <property type="match status" value="1"/>
</dbReference>
<dbReference type="CDD" id="cd23935">
    <property type="entry name" value="AGPR_2_C"/>
    <property type="match status" value="1"/>
</dbReference>
<dbReference type="InterPro" id="IPR050085">
    <property type="entry name" value="AGPR"/>
</dbReference>
<proteinExistence type="predicted"/>
<keyword evidence="5 7" id="KW-0560">Oxidoreductase</keyword>
<dbReference type="SUPFAM" id="SSF55347">
    <property type="entry name" value="Glyceraldehyde-3-phosphate dehydrogenase-like, C-terminal domain"/>
    <property type="match status" value="1"/>
</dbReference>
<accession>A0A6N7XGT8</accession>
<evidence type="ECO:0000256" key="2">
    <source>
        <dbReference type="ARBA" id="ARBA00022571"/>
    </source>
</evidence>
<evidence type="ECO:0000256" key="4">
    <source>
        <dbReference type="ARBA" id="ARBA00022857"/>
    </source>
</evidence>
<dbReference type="EC" id="1.2.1.38" evidence="7"/>
<evidence type="ECO:0000259" key="6">
    <source>
        <dbReference type="SMART" id="SM00859"/>
    </source>
</evidence>
<keyword evidence="3" id="KW-0028">Amino-acid biosynthesis</keyword>
<protein>
    <submittedName>
        <fullName evidence="7">N-acetyl-gamma-glutamyl-phosphate reductase</fullName>
        <ecNumber evidence="7">1.2.1.38</ecNumber>
    </submittedName>
</protein>
<dbReference type="EMBL" id="VUNA01000002">
    <property type="protein sequence ID" value="MST70114.1"/>
    <property type="molecule type" value="Genomic_DNA"/>
</dbReference>
<dbReference type="GO" id="GO:0006526">
    <property type="term" value="P:L-arginine biosynthetic process"/>
    <property type="evidence" value="ECO:0007669"/>
    <property type="project" value="UniProtKB-KW"/>
</dbReference>
<dbReference type="GO" id="GO:0003942">
    <property type="term" value="F:N-acetyl-gamma-glutamyl-phosphate reductase activity"/>
    <property type="evidence" value="ECO:0007669"/>
    <property type="project" value="UniProtKB-EC"/>
</dbReference>
<dbReference type="InterPro" id="IPR058924">
    <property type="entry name" value="AGPR_dimerisation_dom"/>
</dbReference>
<dbReference type="Proteomes" id="UP000469424">
    <property type="component" value="Unassembled WGS sequence"/>
</dbReference>
<dbReference type="RefSeq" id="WP_154553673.1">
    <property type="nucleotide sequence ID" value="NZ_VUNA01000002.1"/>
</dbReference>
<feature type="domain" description="Semialdehyde dehydrogenase NAD-binding" evidence="6">
    <location>
        <begin position="3"/>
        <end position="104"/>
    </location>
</feature>
<dbReference type="GO" id="GO:0005737">
    <property type="term" value="C:cytoplasm"/>
    <property type="evidence" value="ECO:0007669"/>
    <property type="project" value="InterPro"/>
</dbReference>
<keyword evidence="8" id="KW-1185">Reference proteome</keyword>
<gene>
    <name evidence="7" type="primary">argC</name>
    <name evidence="7" type="ORF">FYJ65_01965</name>
</gene>
<evidence type="ECO:0000313" key="7">
    <source>
        <dbReference type="EMBL" id="MST70114.1"/>
    </source>
</evidence>
<dbReference type="GO" id="GO:0051287">
    <property type="term" value="F:NAD binding"/>
    <property type="evidence" value="ECO:0007669"/>
    <property type="project" value="InterPro"/>
</dbReference>
<comment type="caution">
    <text evidence="7">The sequence shown here is derived from an EMBL/GenBank/DDBJ whole genome shotgun (WGS) entry which is preliminary data.</text>
</comment>
<keyword evidence="1" id="KW-0963">Cytoplasm</keyword>
<evidence type="ECO:0000256" key="5">
    <source>
        <dbReference type="ARBA" id="ARBA00023002"/>
    </source>
</evidence>
<dbReference type="PANTHER" id="PTHR32338">
    <property type="entry name" value="N-ACETYL-GAMMA-GLUTAMYL-PHOSPHATE REDUCTASE, CHLOROPLASTIC-RELATED-RELATED"/>
    <property type="match status" value="1"/>
</dbReference>
<dbReference type="InterPro" id="IPR000534">
    <property type="entry name" value="Semialdehyde_DH_NAD-bd"/>
</dbReference>
<dbReference type="Pfam" id="PF22698">
    <property type="entry name" value="Semialdhyde_dhC_1"/>
    <property type="match status" value="1"/>
</dbReference>
<keyword evidence="2" id="KW-0055">Arginine biosynthesis</keyword>
<name>A0A6N7XGT8_9FIRM</name>
<dbReference type="InterPro" id="IPR036291">
    <property type="entry name" value="NAD(P)-bd_dom_sf"/>
</dbReference>
<dbReference type="InterPro" id="IPR010136">
    <property type="entry name" value="AGPR_type-2"/>
</dbReference>
<reference evidence="7 8" key="1">
    <citation type="submission" date="2019-08" db="EMBL/GenBank/DDBJ databases">
        <title>In-depth cultivation of the pig gut microbiome towards novel bacterial diversity and tailored functional studies.</title>
        <authorList>
            <person name="Wylensek D."/>
            <person name="Hitch T.C.A."/>
            <person name="Clavel T."/>
        </authorList>
    </citation>
    <scope>NUCLEOTIDE SEQUENCE [LARGE SCALE GENOMIC DNA]</scope>
    <source>
        <strain evidence="7 8">WCA-MUC-591-APC-4B</strain>
    </source>
</reference>
<dbReference type="Gene3D" id="3.40.50.720">
    <property type="entry name" value="NAD(P)-binding Rossmann-like Domain"/>
    <property type="match status" value="1"/>
</dbReference>
<dbReference type="NCBIfam" id="TIGR01851">
    <property type="entry name" value="argC_other"/>
    <property type="match status" value="1"/>
</dbReference>
<dbReference type="SMART" id="SM00859">
    <property type="entry name" value="Semialdhyde_dh"/>
    <property type="match status" value="1"/>
</dbReference>
<organism evidence="7 8">
    <name type="scientific">Mogibacterium kristiansenii</name>
    <dbReference type="NCBI Taxonomy" id="2606708"/>
    <lineage>
        <taxon>Bacteria</taxon>
        <taxon>Bacillati</taxon>
        <taxon>Bacillota</taxon>
        <taxon>Clostridia</taxon>
        <taxon>Peptostreptococcales</taxon>
        <taxon>Anaerovoracaceae</taxon>
        <taxon>Mogibacterium</taxon>
    </lineage>
</organism>
<keyword evidence="4" id="KW-0521">NADP</keyword>
<evidence type="ECO:0000313" key="8">
    <source>
        <dbReference type="Proteomes" id="UP000469424"/>
    </source>
</evidence>
<dbReference type="SUPFAM" id="SSF51735">
    <property type="entry name" value="NAD(P)-binding Rossmann-fold domains"/>
    <property type="match status" value="1"/>
</dbReference>
<dbReference type="PANTHER" id="PTHR32338:SF10">
    <property type="entry name" value="N-ACETYL-GAMMA-GLUTAMYL-PHOSPHATE REDUCTASE, CHLOROPLASTIC-RELATED"/>
    <property type="match status" value="1"/>
</dbReference>
<dbReference type="AlphaFoldDB" id="A0A6N7XGT8"/>
<evidence type="ECO:0000256" key="3">
    <source>
        <dbReference type="ARBA" id="ARBA00022605"/>
    </source>
</evidence>
<sequence>MTKVFIDGSYGTTGLRIHQRLQSRTDLELISIPYEERHSESARRRAYEEADFVFMCLPDAAAKEAAPKAEACHTRVIDASTAHRTAEGWVYGFPEISGTETIEAAPLVANPGCHASGVNALIYPLIRNGILSPAQKLQCFSITGYSGGGKKMIGEYESDCRDELMDAPRMYGLSQQHKHLPEITALNGLECAPIFCPIVSDYSCGMETIIPLFGSDIHGTMEDIRNAYREFYTGPLVYYKEDADENGFVSANTMSGRDDMELSLYGNPDRMLLVARFDNLGKGASGSAIQNLNLMMGAPETTGLVLGGER</sequence>
<evidence type="ECO:0000256" key="1">
    <source>
        <dbReference type="ARBA" id="ARBA00022490"/>
    </source>
</evidence>